<evidence type="ECO:0000256" key="1">
    <source>
        <dbReference type="SAM" id="MobiDB-lite"/>
    </source>
</evidence>
<proteinExistence type="predicted"/>
<comment type="caution">
    <text evidence="3">The sequence shown here is derived from an EMBL/GenBank/DDBJ whole genome shotgun (WGS) entry which is preliminary data.</text>
</comment>
<feature type="chain" id="PRO_5040339091" description="Secreted protein" evidence="2">
    <location>
        <begin position="22"/>
        <end position="111"/>
    </location>
</feature>
<evidence type="ECO:0008006" key="5">
    <source>
        <dbReference type="Google" id="ProtNLM"/>
    </source>
</evidence>
<dbReference type="Proteomes" id="UP000717696">
    <property type="component" value="Unassembled WGS sequence"/>
</dbReference>
<accession>A0A9P9FCT6</accession>
<dbReference type="EMBL" id="JAGMUU010000003">
    <property type="protein sequence ID" value="KAH7157466.1"/>
    <property type="molecule type" value="Genomic_DNA"/>
</dbReference>
<dbReference type="AlphaFoldDB" id="A0A9P9FCT6"/>
<sequence length="111" mass="11529">MSAGSGTIAATGVIVLAVVAASRQIAPPAGPPSKIDQSHLHPGRLSQVQSLPGSSSLGSGEKDDSDGSAEQRHCNGVGVCRGLDLAGISATWNNWRLWPRRHSIVHLCISR</sequence>
<keyword evidence="2" id="KW-0732">Signal</keyword>
<name>A0A9P9FCT6_9HYPO</name>
<evidence type="ECO:0000256" key="2">
    <source>
        <dbReference type="SAM" id="SignalP"/>
    </source>
</evidence>
<keyword evidence="4" id="KW-1185">Reference proteome</keyword>
<feature type="signal peptide" evidence="2">
    <location>
        <begin position="1"/>
        <end position="21"/>
    </location>
</feature>
<reference evidence="3" key="1">
    <citation type="journal article" date="2021" name="Nat. Commun.">
        <title>Genetic determinants of endophytism in the Arabidopsis root mycobiome.</title>
        <authorList>
            <person name="Mesny F."/>
            <person name="Miyauchi S."/>
            <person name="Thiergart T."/>
            <person name="Pickel B."/>
            <person name="Atanasova L."/>
            <person name="Karlsson M."/>
            <person name="Huettel B."/>
            <person name="Barry K.W."/>
            <person name="Haridas S."/>
            <person name="Chen C."/>
            <person name="Bauer D."/>
            <person name="Andreopoulos W."/>
            <person name="Pangilinan J."/>
            <person name="LaButti K."/>
            <person name="Riley R."/>
            <person name="Lipzen A."/>
            <person name="Clum A."/>
            <person name="Drula E."/>
            <person name="Henrissat B."/>
            <person name="Kohler A."/>
            <person name="Grigoriev I.V."/>
            <person name="Martin F.M."/>
            <person name="Hacquard S."/>
        </authorList>
    </citation>
    <scope>NUCLEOTIDE SEQUENCE</scope>
    <source>
        <strain evidence="3">MPI-CAGE-AT-0021</strain>
    </source>
</reference>
<organism evidence="3 4">
    <name type="scientific">Dactylonectria estremocensis</name>
    <dbReference type="NCBI Taxonomy" id="1079267"/>
    <lineage>
        <taxon>Eukaryota</taxon>
        <taxon>Fungi</taxon>
        <taxon>Dikarya</taxon>
        <taxon>Ascomycota</taxon>
        <taxon>Pezizomycotina</taxon>
        <taxon>Sordariomycetes</taxon>
        <taxon>Hypocreomycetidae</taxon>
        <taxon>Hypocreales</taxon>
        <taxon>Nectriaceae</taxon>
        <taxon>Dactylonectria</taxon>
    </lineage>
</organism>
<evidence type="ECO:0000313" key="3">
    <source>
        <dbReference type="EMBL" id="KAH7157466.1"/>
    </source>
</evidence>
<gene>
    <name evidence="3" type="ORF">B0J13DRAFT_520199</name>
</gene>
<feature type="region of interest" description="Disordered" evidence="1">
    <location>
        <begin position="26"/>
        <end position="73"/>
    </location>
</feature>
<feature type="compositionally biased region" description="Low complexity" evidence="1">
    <location>
        <begin position="45"/>
        <end position="59"/>
    </location>
</feature>
<evidence type="ECO:0000313" key="4">
    <source>
        <dbReference type="Proteomes" id="UP000717696"/>
    </source>
</evidence>
<protein>
    <recommendedName>
        <fullName evidence="5">Secreted protein</fullName>
    </recommendedName>
</protein>